<keyword evidence="2" id="KW-0812">Transmembrane</keyword>
<keyword evidence="2" id="KW-0472">Membrane</keyword>
<evidence type="ECO:0000313" key="4">
    <source>
        <dbReference type="Proteomes" id="UP000742460"/>
    </source>
</evidence>
<reference evidence="3" key="2">
    <citation type="submission" date="2021-09" db="EMBL/GenBank/DDBJ databases">
        <authorList>
            <person name="Gilroy R."/>
        </authorList>
    </citation>
    <scope>NUCLEOTIDE SEQUENCE</scope>
    <source>
        <strain evidence="3">ChiGjej5B5-22894</strain>
    </source>
</reference>
<feature type="region of interest" description="Disordered" evidence="1">
    <location>
        <begin position="47"/>
        <end position="71"/>
    </location>
</feature>
<sequence length="97" mass="10772">MRPCAQSPIPALTGGTAIDTLILLALAVAILVSVVLLIGQLLVRRQREKEQWERDGRPETPPRTPEQQAQDRRTTFTWGCLIVAVPLALVVLYTLTR</sequence>
<keyword evidence="2" id="KW-1133">Transmembrane helix</keyword>
<protein>
    <submittedName>
        <fullName evidence="3">Uncharacterized protein</fullName>
    </submittedName>
</protein>
<feature type="transmembrane region" description="Helical" evidence="2">
    <location>
        <begin position="20"/>
        <end position="43"/>
    </location>
</feature>
<dbReference type="Proteomes" id="UP000742460">
    <property type="component" value="Unassembled WGS sequence"/>
</dbReference>
<proteinExistence type="predicted"/>
<feature type="compositionally biased region" description="Basic and acidic residues" evidence="1">
    <location>
        <begin position="47"/>
        <end position="60"/>
    </location>
</feature>
<name>A0A921MZD0_9MICO</name>
<organism evidence="3 4">
    <name type="scientific">Brachybacterium massiliense</name>
    <dbReference type="NCBI Taxonomy" id="1755098"/>
    <lineage>
        <taxon>Bacteria</taxon>
        <taxon>Bacillati</taxon>
        <taxon>Actinomycetota</taxon>
        <taxon>Actinomycetes</taxon>
        <taxon>Micrococcales</taxon>
        <taxon>Dermabacteraceae</taxon>
        <taxon>Brachybacterium</taxon>
    </lineage>
</organism>
<gene>
    <name evidence="3" type="ORF">K8V81_13875</name>
</gene>
<evidence type="ECO:0000256" key="2">
    <source>
        <dbReference type="SAM" id="Phobius"/>
    </source>
</evidence>
<comment type="caution">
    <text evidence="3">The sequence shown here is derived from an EMBL/GenBank/DDBJ whole genome shotgun (WGS) entry which is preliminary data.</text>
</comment>
<evidence type="ECO:0000313" key="3">
    <source>
        <dbReference type="EMBL" id="HJG92801.1"/>
    </source>
</evidence>
<dbReference type="AlphaFoldDB" id="A0A921MZD0"/>
<evidence type="ECO:0000256" key="1">
    <source>
        <dbReference type="SAM" id="MobiDB-lite"/>
    </source>
</evidence>
<accession>A0A921MZD0</accession>
<feature type="transmembrane region" description="Helical" evidence="2">
    <location>
        <begin position="76"/>
        <end position="95"/>
    </location>
</feature>
<reference evidence="3" key="1">
    <citation type="journal article" date="2021" name="PeerJ">
        <title>Extensive microbial diversity within the chicken gut microbiome revealed by metagenomics and culture.</title>
        <authorList>
            <person name="Gilroy R."/>
            <person name="Ravi A."/>
            <person name="Getino M."/>
            <person name="Pursley I."/>
            <person name="Horton D.L."/>
            <person name="Alikhan N.F."/>
            <person name="Baker D."/>
            <person name="Gharbi K."/>
            <person name="Hall N."/>
            <person name="Watson M."/>
            <person name="Adriaenssens E.M."/>
            <person name="Foster-Nyarko E."/>
            <person name="Jarju S."/>
            <person name="Secka A."/>
            <person name="Antonio M."/>
            <person name="Oren A."/>
            <person name="Chaudhuri R.R."/>
            <person name="La Ragione R."/>
            <person name="Hildebrand F."/>
            <person name="Pallen M.J."/>
        </authorList>
    </citation>
    <scope>NUCLEOTIDE SEQUENCE</scope>
    <source>
        <strain evidence="3">ChiGjej5B5-22894</strain>
    </source>
</reference>
<dbReference type="EMBL" id="DYUE01000332">
    <property type="protein sequence ID" value="HJG92801.1"/>
    <property type="molecule type" value="Genomic_DNA"/>
</dbReference>